<feature type="compositionally biased region" description="Pro residues" evidence="1">
    <location>
        <begin position="369"/>
        <end position="430"/>
    </location>
</feature>
<proteinExistence type="predicted"/>
<dbReference type="KEGG" id="vcn:VOLCADRAFT_91907"/>
<feature type="region of interest" description="Disordered" evidence="1">
    <location>
        <begin position="364"/>
        <end position="435"/>
    </location>
</feature>
<dbReference type="GeneID" id="9617107"/>
<evidence type="ECO:0000313" key="3">
    <source>
        <dbReference type="Proteomes" id="UP000001058"/>
    </source>
</evidence>
<reference evidence="2 3" key="1">
    <citation type="journal article" date="2010" name="Science">
        <title>Genomic analysis of organismal complexity in the multicellular green alga Volvox carteri.</title>
        <authorList>
            <person name="Prochnik S.E."/>
            <person name="Umen J."/>
            <person name="Nedelcu A.M."/>
            <person name="Hallmann A."/>
            <person name="Miller S.M."/>
            <person name="Nishii I."/>
            <person name="Ferris P."/>
            <person name="Kuo A."/>
            <person name="Mitros T."/>
            <person name="Fritz-Laylin L.K."/>
            <person name="Hellsten U."/>
            <person name="Chapman J."/>
            <person name="Simakov O."/>
            <person name="Rensing S.A."/>
            <person name="Terry A."/>
            <person name="Pangilinan J."/>
            <person name="Kapitonov V."/>
            <person name="Jurka J."/>
            <person name="Salamov A."/>
            <person name="Shapiro H."/>
            <person name="Schmutz J."/>
            <person name="Grimwood J."/>
            <person name="Lindquist E."/>
            <person name="Lucas S."/>
            <person name="Grigoriev I.V."/>
            <person name="Schmitt R."/>
            <person name="Kirk D."/>
            <person name="Rokhsar D.S."/>
        </authorList>
    </citation>
    <scope>NUCLEOTIDE SEQUENCE [LARGE SCALE GENOMIC DNA]</scope>
    <source>
        <strain evidence="3">f. Nagariensis / Eve</strain>
    </source>
</reference>
<evidence type="ECO:0000256" key="1">
    <source>
        <dbReference type="SAM" id="MobiDB-lite"/>
    </source>
</evidence>
<dbReference type="RefSeq" id="XP_002951431.1">
    <property type="nucleotide sequence ID" value="XM_002951385.1"/>
</dbReference>
<feature type="region of interest" description="Disordered" evidence="1">
    <location>
        <begin position="86"/>
        <end position="116"/>
    </location>
</feature>
<gene>
    <name evidence="2" type="ORF">VOLCADRAFT_91907</name>
</gene>
<sequence length="480" mass="50269">MTDIRPPPPYPPEELVVTSPPFPCAWVTVPGTDFRTRRFLFPPPLDPQLLAATDPTAAPLSFGYTVEVTDGAAGATTTRPVVICSSPEPCTRPLEAESAAEDEGEENEGEENEEEVARAGAAVLNMVALNDRAAFASTNSRVQLPSTNYPEGVFVLASSDGSGQRYTVEVCTVASPPAAVACAESFGVLSVLRPADAWPSEADNLKNVTYSATHWSSKAAQRAAAASDSPAAVLTSTCAPPPGIDFRRKVVFSWGWDFDGLPPSLAPTGFVAVYRRYPFDHMAPGSYGLQFAKHDNVRLAVIVRFTDANPDVAGTPAAVREVVAAAENASLSIPGGRVSDITFVYFVPPLKLLSNITKMSASVTMTWRPSPPSPPPSPPSPPSPPPAPPPPSPTPPSPSPPPPPSPPPRPPQPPSPPPSPPSPPSPPPSRLPSLPQSHCVRVNQQSAPQQLLGSSATLRGVSRSLVALLAAAFGTLMLLA</sequence>
<keyword evidence="3" id="KW-1185">Reference proteome</keyword>
<feature type="compositionally biased region" description="Acidic residues" evidence="1">
    <location>
        <begin position="98"/>
        <end position="114"/>
    </location>
</feature>
<evidence type="ECO:0000313" key="2">
    <source>
        <dbReference type="EMBL" id="EFJ47607.1"/>
    </source>
</evidence>
<dbReference type="EMBL" id="GL378344">
    <property type="protein sequence ID" value="EFJ47607.1"/>
    <property type="molecule type" value="Genomic_DNA"/>
</dbReference>
<dbReference type="InParanoid" id="D8TY96"/>
<protein>
    <submittedName>
        <fullName evidence="2">Uncharacterized protein</fullName>
    </submittedName>
</protein>
<organism evidence="3">
    <name type="scientific">Volvox carteri f. nagariensis</name>
    <dbReference type="NCBI Taxonomy" id="3068"/>
    <lineage>
        <taxon>Eukaryota</taxon>
        <taxon>Viridiplantae</taxon>
        <taxon>Chlorophyta</taxon>
        <taxon>core chlorophytes</taxon>
        <taxon>Chlorophyceae</taxon>
        <taxon>CS clade</taxon>
        <taxon>Chlamydomonadales</taxon>
        <taxon>Volvocaceae</taxon>
        <taxon>Volvox</taxon>
    </lineage>
</organism>
<dbReference type="Proteomes" id="UP000001058">
    <property type="component" value="Unassembled WGS sequence"/>
</dbReference>
<name>D8TY96_VOLCA</name>
<dbReference type="PRINTS" id="PR01217">
    <property type="entry name" value="PRICHEXTENSN"/>
</dbReference>
<accession>D8TY96</accession>
<dbReference type="OrthoDB" id="545273at2759"/>
<dbReference type="AlphaFoldDB" id="D8TY96"/>